<dbReference type="InterPro" id="IPR049809">
    <property type="entry name" value="YehF/YfeS-like_WGR"/>
</dbReference>
<dbReference type="Proteomes" id="UP000318370">
    <property type="component" value="Unassembled WGS sequence"/>
</dbReference>
<dbReference type="InterPro" id="IPR025406">
    <property type="entry name" value="DUF4132"/>
</dbReference>
<evidence type="ECO:0000259" key="1">
    <source>
        <dbReference type="PROSITE" id="PS51977"/>
    </source>
</evidence>
<evidence type="ECO:0000313" key="3">
    <source>
        <dbReference type="Proteomes" id="UP000318370"/>
    </source>
</evidence>
<dbReference type="InterPro" id="IPR050458">
    <property type="entry name" value="LolB"/>
</dbReference>
<feature type="domain" description="WGR" evidence="1">
    <location>
        <begin position="1"/>
        <end position="77"/>
    </location>
</feature>
<accession>A0A564K7E1</accession>
<dbReference type="Pfam" id="PF13569">
    <property type="entry name" value="DUF4132"/>
    <property type="match status" value="1"/>
</dbReference>
<name>A0A564K7E1_9ENTR</name>
<dbReference type="CDD" id="cd07996">
    <property type="entry name" value="WGR_MMR_like"/>
    <property type="match status" value="1"/>
</dbReference>
<gene>
    <name evidence="2" type="ORF">SB6408_00818</name>
</gene>
<dbReference type="PANTHER" id="PTHR30634:SF13">
    <property type="entry name" value="PROTEIN YEHF"/>
    <property type="match status" value="1"/>
</dbReference>
<organism evidence="2 3">
    <name type="scientific">Klebsiella spallanzanii</name>
    <dbReference type="NCBI Taxonomy" id="2587528"/>
    <lineage>
        <taxon>Bacteria</taxon>
        <taxon>Pseudomonadati</taxon>
        <taxon>Pseudomonadota</taxon>
        <taxon>Gammaproteobacteria</taxon>
        <taxon>Enterobacterales</taxon>
        <taxon>Enterobacteriaceae</taxon>
        <taxon>Klebsiella/Raoultella group</taxon>
        <taxon>Klebsiella</taxon>
    </lineage>
</organism>
<dbReference type="InterPro" id="IPR008893">
    <property type="entry name" value="WGR_domain"/>
</dbReference>
<proteinExistence type="predicted"/>
<dbReference type="EMBL" id="CABGHF010000012">
    <property type="protein sequence ID" value="VUS65534.1"/>
    <property type="molecule type" value="Genomic_DNA"/>
</dbReference>
<protein>
    <recommendedName>
        <fullName evidence="1">WGR domain-containing protein</fullName>
    </recommendedName>
</protein>
<evidence type="ECO:0000313" key="2">
    <source>
        <dbReference type="EMBL" id="VUS65534.1"/>
    </source>
</evidence>
<dbReference type="Pfam" id="PF05406">
    <property type="entry name" value="WGR"/>
    <property type="match status" value="1"/>
</dbReference>
<dbReference type="SUPFAM" id="SSF142921">
    <property type="entry name" value="WGR domain-like"/>
    <property type="match status" value="1"/>
</dbReference>
<dbReference type="Gene3D" id="2.20.140.10">
    <property type="entry name" value="WGR domain"/>
    <property type="match status" value="1"/>
</dbReference>
<sequence length="1245" mass="140363">MRSFIYQDEKSHKFWAVEQQGNELHLSWGKVGTSGQSQIKTFADSATAAKAKHKLIGEKTRKGYAENTAAEKHPSQAVASQSNDRPWLADDALIPLTEEIGWFAFHHRNRSRPFNTTPDGNQIWQSITRNDKATFRPSDYHFTSPVWEQAYVELHQRIKHNQSTGSLFSEAALLGQMGYYSDDLIDLFVTQYGLETTVEIACHTLQVTCEYDDDLEKTVVGSDFPVNEIEYLPDWHPRLCHHLSLAPEEEWQRCVQKLIAAIPGLSPSMQPFAALMLPERPDIANEIVLRFAAEEIPAMAWLKMVVDAPSALTTLEKYPLPPLYSHLLPYVATLIANHGMIGVSQLVNDLDEKEASTQLPELEATDYFTKWLAKTNHPDALKILILGAGNKNKRLGYLSKASQKYPHAAIAAYASLLTSYEDPSWRKALTVLISAEPARVEQVLPWIDAHAAETLAATRPHSDSSAEYASPETLPEILVSPPWLKQNQKSASPVFKLSVLPVASTLNLTPAITEELTGYDYSDYHCQFNYADLPPFESYHWEKVTEPFNPEQNFLWRLGFEKWQQVNPGTSQKVPIPQNAITALQCADYTTLINEFHQYTGKRYSHWKLHLLTWMPREQALALLDALADEPHKGEEGILPIFGIDALPIFVRYLKHDRQSLWPFTPYCGTTDLALPMAQNFSRKKTLREDARSWLLEYPEHAIAGLLPAALGKACKDRDDAQQALRLLADNNHRSLITQIAQRYQQPEIIAALGAFLDVGDFHYFPAKIQPLPDFYQFALWRRPQLKSSGLPLPDDAMRYLGDMLNFPREVKLYAGLNTVKSICTPTSLANFAWDLFNAWIEAGGPSKANWGFTTLAFFGNDDTARALTPLIRAWPGESQHQRAALGLDILAEIGSDIALMLLNGIAKKIKFAALQENAQNKIKQIAEQRELTIAELEDRLAPDLGLDDNGSLTLDFGPRLFTVSFDETLKPFVRDENGSRLKDLPKPNKSDDATLATEAVNRYKQLKKDARTVAAQQIMRLESAMCLRRRWTPEQFRLFLVEHPLVRHITRRLVWGVYSEKNILLACFRIAEDNSYSDAQDNPFSLPQGQIGIPHVLEMTPEDAAAFGQLFADYELLPPFRQLDRNYYSLTESECDAMDLNRWSGRQCLAGRIVGLERKGWQRIEDGGSICGMYKSAASGDIVLEMEPFSLLYGETGYDELIPLDIVKIVPAGDIYFGKPTFAFSTLDAITASELINDIESLFD</sequence>
<dbReference type="PANTHER" id="PTHR30634">
    <property type="entry name" value="OUTER MEMBRANE LOLAB LIPOPROTEIN INSERTION APPARATUS"/>
    <property type="match status" value="1"/>
</dbReference>
<reference evidence="2 3" key="1">
    <citation type="submission" date="2019-07" db="EMBL/GenBank/DDBJ databases">
        <authorList>
            <person name="Brisse S."/>
            <person name="Rodrigues C."/>
            <person name="Thorpe H."/>
        </authorList>
    </citation>
    <scope>NUCLEOTIDE SEQUENCE [LARGE SCALE GENOMIC DNA]</scope>
    <source>
        <strain evidence="2">SB6408</strain>
    </source>
</reference>
<dbReference type="SMART" id="SM00773">
    <property type="entry name" value="WGR"/>
    <property type="match status" value="1"/>
</dbReference>
<dbReference type="AlphaFoldDB" id="A0A564K7E1"/>
<dbReference type="PROSITE" id="PS51977">
    <property type="entry name" value="WGR"/>
    <property type="match status" value="1"/>
</dbReference>
<dbReference type="RefSeq" id="WP_142462833.1">
    <property type="nucleotide sequence ID" value="NZ_CABGHF010000012.1"/>
</dbReference>
<dbReference type="InterPro" id="IPR036930">
    <property type="entry name" value="WGR_dom_sf"/>
</dbReference>